<dbReference type="Pfam" id="PF10765">
    <property type="entry name" value="Phage_P22_NinX"/>
    <property type="match status" value="1"/>
</dbReference>
<dbReference type="AlphaFoldDB" id="A0A845GE39"/>
<dbReference type="InterPro" id="IPR019701">
    <property type="entry name" value="Phage_P22_NinX"/>
</dbReference>
<name>A0A845GE39_9BURK</name>
<sequence>MQVAEIAGPLLDLLVARIDRVDAVLSDAYASGSRSAITFYGRSEEDGFLDGRTYCPSEHWGDGGPLIDKYHIDLDQNKARAEQVRCRALVDKVRRPGELFERSVGFGPTPLKAAMRALVASVYGDALPDDVISWLKTVMGEGASLGEGLHVS</sequence>
<gene>
    <name evidence="1" type="ORF">GTP90_01615</name>
</gene>
<proteinExistence type="predicted"/>
<dbReference type="Proteomes" id="UP000447355">
    <property type="component" value="Unassembled WGS sequence"/>
</dbReference>
<organism evidence="1 2">
    <name type="scientific">Duganella vulcania</name>
    <dbReference type="NCBI Taxonomy" id="2692166"/>
    <lineage>
        <taxon>Bacteria</taxon>
        <taxon>Pseudomonadati</taxon>
        <taxon>Pseudomonadota</taxon>
        <taxon>Betaproteobacteria</taxon>
        <taxon>Burkholderiales</taxon>
        <taxon>Oxalobacteraceae</taxon>
        <taxon>Telluria group</taxon>
        <taxon>Duganella</taxon>
    </lineage>
</organism>
<dbReference type="EMBL" id="WWCX01000001">
    <property type="protein sequence ID" value="MYM92554.1"/>
    <property type="molecule type" value="Genomic_DNA"/>
</dbReference>
<evidence type="ECO:0000313" key="1">
    <source>
        <dbReference type="EMBL" id="MYM92554.1"/>
    </source>
</evidence>
<reference evidence="1" key="1">
    <citation type="submission" date="2019-12" db="EMBL/GenBank/DDBJ databases">
        <title>Novel species isolated from a subtropical stream in China.</title>
        <authorList>
            <person name="Lu H."/>
        </authorList>
    </citation>
    <scope>NUCLEOTIDE SEQUENCE [LARGE SCALE GENOMIC DNA]</scope>
    <source>
        <strain evidence="1">FT81W</strain>
    </source>
</reference>
<accession>A0A845GE39</accession>
<protein>
    <submittedName>
        <fullName evidence="1">DUF2591 domain-containing protein</fullName>
    </submittedName>
</protein>
<evidence type="ECO:0000313" key="2">
    <source>
        <dbReference type="Proteomes" id="UP000447355"/>
    </source>
</evidence>
<comment type="caution">
    <text evidence="1">The sequence shown here is derived from an EMBL/GenBank/DDBJ whole genome shotgun (WGS) entry which is preliminary data.</text>
</comment>
<dbReference type="RefSeq" id="WP_161081815.1">
    <property type="nucleotide sequence ID" value="NZ_WWCX01000001.1"/>
</dbReference>